<keyword evidence="3" id="KW-0732">Signal</keyword>
<dbReference type="Proteomes" id="UP000318626">
    <property type="component" value="Chromosome"/>
</dbReference>
<evidence type="ECO:0000256" key="3">
    <source>
        <dbReference type="SAM" id="SignalP"/>
    </source>
</evidence>
<evidence type="ECO:0000313" key="5">
    <source>
        <dbReference type="Proteomes" id="UP000318626"/>
    </source>
</evidence>
<sequence length="484" mass="54544" precursor="true">MTHLLDNFNLQYLAVILLLLCGSGLLSAQDAGNQSPMAEGEPSEIEDNPAEDRVPDFDKMSAREFFELIDFGDSYLQMFLDGQPLEDSEQEAIIRALTRTRRLQPHRITRWLKLETPWEDLEKNPEKHRLEVFLLTGNVEAIREVTVPKEAVESVGLSSYYEVDAMLDTPSGTTLGTIVVQDIPHPWKVTLNPEKNIVGAPISCPGIFLKPFKTDDNRQGFVFATPKISWHPKEPNHDLGVTADQVRLAEQGMDIGELSHIKDRVKFEGLEREPFYQMMAAVKRIPLDQQTAMSDQIVSQYLTEPQEGLMVAPQKYRARFMRLTGLCRRITKIEVDDEDIQQRLGIDHYYELAVFVPIANPIVSQRAGDESTRKQFTGDYPVLVCVPELPPGLSVGKDLHQSVAVTGPFFKLWAYRSPFMSQEDFTRRQISPLFIAANVEKYAAPSNPETNQFVLAMLVVLGVVAGVGIAFGVVFSRKPASRRR</sequence>
<dbReference type="EMBL" id="CP036289">
    <property type="protein sequence ID" value="QDU74408.1"/>
    <property type="molecule type" value="Genomic_DNA"/>
</dbReference>
<feature type="transmembrane region" description="Helical" evidence="2">
    <location>
        <begin position="453"/>
        <end position="475"/>
    </location>
</feature>
<dbReference type="AlphaFoldDB" id="A0A518C5A5"/>
<evidence type="ECO:0000313" key="4">
    <source>
        <dbReference type="EMBL" id="QDU74408.1"/>
    </source>
</evidence>
<keyword evidence="2" id="KW-0472">Membrane</keyword>
<protein>
    <submittedName>
        <fullName evidence="4">Uncharacterized protein</fullName>
    </submittedName>
</protein>
<keyword evidence="2" id="KW-1133">Transmembrane helix</keyword>
<dbReference type="RefSeq" id="WP_144971373.1">
    <property type="nucleotide sequence ID" value="NZ_CP036289.1"/>
</dbReference>
<gene>
    <name evidence="4" type="ORF">Pan97_14150</name>
</gene>
<feature type="chain" id="PRO_5021743663" evidence="3">
    <location>
        <begin position="29"/>
        <end position="484"/>
    </location>
</feature>
<evidence type="ECO:0000256" key="2">
    <source>
        <dbReference type="SAM" id="Phobius"/>
    </source>
</evidence>
<name>A0A518C5A5_9BACT</name>
<organism evidence="4 5">
    <name type="scientific">Bremerella volcania</name>
    <dbReference type="NCBI Taxonomy" id="2527984"/>
    <lineage>
        <taxon>Bacteria</taxon>
        <taxon>Pseudomonadati</taxon>
        <taxon>Planctomycetota</taxon>
        <taxon>Planctomycetia</taxon>
        <taxon>Pirellulales</taxon>
        <taxon>Pirellulaceae</taxon>
        <taxon>Bremerella</taxon>
    </lineage>
</organism>
<feature type="signal peptide" evidence="3">
    <location>
        <begin position="1"/>
        <end position="28"/>
    </location>
</feature>
<accession>A0A518C5A5</accession>
<feature type="region of interest" description="Disordered" evidence="1">
    <location>
        <begin position="30"/>
        <end position="54"/>
    </location>
</feature>
<keyword evidence="5" id="KW-1185">Reference proteome</keyword>
<dbReference type="OrthoDB" id="239825at2"/>
<reference evidence="5" key="1">
    <citation type="submission" date="2019-02" db="EMBL/GenBank/DDBJ databases">
        <title>Deep-cultivation of Planctomycetes and their phenomic and genomic characterization uncovers novel biology.</title>
        <authorList>
            <person name="Wiegand S."/>
            <person name="Jogler M."/>
            <person name="Boedeker C."/>
            <person name="Pinto D."/>
            <person name="Vollmers J."/>
            <person name="Rivas-Marin E."/>
            <person name="Kohn T."/>
            <person name="Peeters S.H."/>
            <person name="Heuer A."/>
            <person name="Rast P."/>
            <person name="Oberbeckmann S."/>
            <person name="Bunk B."/>
            <person name="Jeske O."/>
            <person name="Meyerdierks A."/>
            <person name="Storesund J.E."/>
            <person name="Kallscheuer N."/>
            <person name="Luecker S."/>
            <person name="Lage O.M."/>
            <person name="Pohl T."/>
            <person name="Merkel B.J."/>
            <person name="Hornburger P."/>
            <person name="Mueller R.-W."/>
            <person name="Bruemmer F."/>
            <person name="Labrenz M."/>
            <person name="Spormann A.M."/>
            <person name="Op den Camp H."/>
            <person name="Overmann J."/>
            <person name="Amann R."/>
            <person name="Jetten M.S.M."/>
            <person name="Mascher T."/>
            <person name="Medema M.H."/>
            <person name="Devos D.P."/>
            <person name="Kaster A.-K."/>
            <person name="Ovreas L."/>
            <person name="Rohde M."/>
            <person name="Galperin M.Y."/>
            <person name="Jogler C."/>
        </authorList>
    </citation>
    <scope>NUCLEOTIDE SEQUENCE [LARGE SCALE GENOMIC DNA]</scope>
    <source>
        <strain evidence="5">Pan97</strain>
    </source>
</reference>
<keyword evidence="2" id="KW-0812">Transmembrane</keyword>
<proteinExistence type="predicted"/>
<dbReference type="KEGG" id="bvo:Pan97_14150"/>
<evidence type="ECO:0000256" key="1">
    <source>
        <dbReference type="SAM" id="MobiDB-lite"/>
    </source>
</evidence>